<evidence type="ECO:0000256" key="1">
    <source>
        <dbReference type="SAM" id="MobiDB-lite"/>
    </source>
</evidence>
<name>A0A9D4IYJ8_DREPO</name>
<evidence type="ECO:0000313" key="2">
    <source>
        <dbReference type="EMBL" id="KAH3789217.1"/>
    </source>
</evidence>
<keyword evidence="3" id="KW-1185">Reference proteome</keyword>
<dbReference type="EMBL" id="JAIWYP010000008">
    <property type="protein sequence ID" value="KAH3789217.1"/>
    <property type="molecule type" value="Genomic_DNA"/>
</dbReference>
<comment type="caution">
    <text evidence="2">The sequence shown here is derived from an EMBL/GenBank/DDBJ whole genome shotgun (WGS) entry which is preliminary data.</text>
</comment>
<accession>A0A9D4IYJ8</accession>
<feature type="region of interest" description="Disordered" evidence="1">
    <location>
        <begin position="37"/>
        <end position="56"/>
    </location>
</feature>
<reference evidence="2" key="2">
    <citation type="submission" date="2020-11" db="EMBL/GenBank/DDBJ databases">
        <authorList>
            <person name="McCartney M.A."/>
            <person name="Auch B."/>
            <person name="Kono T."/>
            <person name="Mallez S."/>
            <person name="Becker A."/>
            <person name="Gohl D.M."/>
            <person name="Silverstein K.A.T."/>
            <person name="Koren S."/>
            <person name="Bechman K.B."/>
            <person name="Herman A."/>
            <person name="Abrahante J.E."/>
            <person name="Garbe J."/>
        </authorList>
    </citation>
    <scope>NUCLEOTIDE SEQUENCE</scope>
    <source>
        <strain evidence="2">Duluth1</strain>
        <tissue evidence="2">Whole animal</tissue>
    </source>
</reference>
<feature type="compositionally biased region" description="Polar residues" evidence="1">
    <location>
        <begin position="37"/>
        <end position="50"/>
    </location>
</feature>
<proteinExistence type="predicted"/>
<organism evidence="2 3">
    <name type="scientific">Dreissena polymorpha</name>
    <name type="common">Zebra mussel</name>
    <name type="synonym">Mytilus polymorpha</name>
    <dbReference type="NCBI Taxonomy" id="45954"/>
    <lineage>
        <taxon>Eukaryota</taxon>
        <taxon>Metazoa</taxon>
        <taxon>Spiralia</taxon>
        <taxon>Lophotrochozoa</taxon>
        <taxon>Mollusca</taxon>
        <taxon>Bivalvia</taxon>
        <taxon>Autobranchia</taxon>
        <taxon>Heteroconchia</taxon>
        <taxon>Euheterodonta</taxon>
        <taxon>Imparidentia</taxon>
        <taxon>Neoheterodontei</taxon>
        <taxon>Myida</taxon>
        <taxon>Dreissenoidea</taxon>
        <taxon>Dreissenidae</taxon>
        <taxon>Dreissena</taxon>
    </lineage>
</organism>
<gene>
    <name evidence="2" type="ORF">DPMN_167392</name>
</gene>
<sequence length="56" mass="6336">MSHINTQCEPSATSTNNVNHEPHQHTMRTISHINTQCEPSATSTHNVNHQPHQHTM</sequence>
<protein>
    <submittedName>
        <fullName evidence="2">Uncharacterized protein</fullName>
    </submittedName>
</protein>
<dbReference type="AlphaFoldDB" id="A0A9D4IYJ8"/>
<dbReference type="Proteomes" id="UP000828390">
    <property type="component" value="Unassembled WGS sequence"/>
</dbReference>
<evidence type="ECO:0000313" key="3">
    <source>
        <dbReference type="Proteomes" id="UP000828390"/>
    </source>
</evidence>
<feature type="region of interest" description="Disordered" evidence="1">
    <location>
        <begin position="1"/>
        <end position="30"/>
    </location>
</feature>
<feature type="compositionally biased region" description="Polar residues" evidence="1">
    <location>
        <begin position="1"/>
        <end position="19"/>
    </location>
</feature>
<reference evidence="2" key="1">
    <citation type="journal article" date="2019" name="bioRxiv">
        <title>The Genome of the Zebra Mussel, Dreissena polymorpha: A Resource for Invasive Species Research.</title>
        <authorList>
            <person name="McCartney M.A."/>
            <person name="Auch B."/>
            <person name="Kono T."/>
            <person name="Mallez S."/>
            <person name="Zhang Y."/>
            <person name="Obille A."/>
            <person name="Becker A."/>
            <person name="Abrahante J.E."/>
            <person name="Garbe J."/>
            <person name="Badalamenti J.P."/>
            <person name="Herman A."/>
            <person name="Mangelson H."/>
            <person name="Liachko I."/>
            <person name="Sullivan S."/>
            <person name="Sone E.D."/>
            <person name="Koren S."/>
            <person name="Silverstein K.A.T."/>
            <person name="Beckman K.B."/>
            <person name="Gohl D.M."/>
        </authorList>
    </citation>
    <scope>NUCLEOTIDE SEQUENCE</scope>
    <source>
        <strain evidence="2">Duluth1</strain>
        <tissue evidence="2">Whole animal</tissue>
    </source>
</reference>